<feature type="region of interest" description="Disordered" evidence="1">
    <location>
        <begin position="28"/>
        <end position="74"/>
    </location>
</feature>
<comment type="caution">
    <text evidence="2">The sequence shown here is derived from an EMBL/GenBank/DDBJ whole genome shotgun (WGS) entry which is preliminary data.</text>
</comment>
<dbReference type="AlphaFoldDB" id="I0L063"/>
<keyword evidence="3" id="KW-1185">Reference proteome</keyword>
<evidence type="ECO:0000313" key="3">
    <source>
        <dbReference type="Proteomes" id="UP000003448"/>
    </source>
</evidence>
<organism evidence="2 3">
    <name type="scientific">Micromonospora lupini str. Lupac 08</name>
    <dbReference type="NCBI Taxonomy" id="1150864"/>
    <lineage>
        <taxon>Bacteria</taxon>
        <taxon>Bacillati</taxon>
        <taxon>Actinomycetota</taxon>
        <taxon>Actinomycetes</taxon>
        <taxon>Micromonosporales</taxon>
        <taxon>Micromonosporaceae</taxon>
        <taxon>Micromonospora</taxon>
    </lineage>
</organism>
<proteinExistence type="predicted"/>
<accession>I0L063</accession>
<protein>
    <submittedName>
        <fullName evidence="2">Uncharacterized protein</fullName>
    </submittedName>
</protein>
<evidence type="ECO:0000313" key="2">
    <source>
        <dbReference type="EMBL" id="CCH17210.1"/>
    </source>
</evidence>
<name>I0L063_9ACTN</name>
<evidence type="ECO:0000256" key="1">
    <source>
        <dbReference type="SAM" id="MobiDB-lite"/>
    </source>
</evidence>
<dbReference type="Proteomes" id="UP000003448">
    <property type="component" value="Unassembled WGS sequence"/>
</dbReference>
<feature type="compositionally biased region" description="Basic and acidic residues" evidence="1">
    <location>
        <begin position="36"/>
        <end position="47"/>
    </location>
</feature>
<dbReference type="EMBL" id="CAIE01000017">
    <property type="protein sequence ID" value="CCH17210.1"/>
    <property type="molecule type" value="Genomic_DNA"/>
</dbReference>
<reference evidence="3" key="1">
    <citation type="journal article" date="2012" name="J. Bacteriol.">
        <title>Genome Sequence of Micromonospora lupini Lupac 08, Isolated from Root Nodules of Lupinus angustifolius.</title>
        <authorList>
            <person name="Alonso-Vega P."/>
            <person name="Normand P."/>
            <person name="Bacigalupe R."/>
            <person name="Pujic P."/>
            <person name="Lajus A."/>
            <person name="Vallenet D."/>
            <person name="Carro L."/>
            <person name="Coll P."/>
            <person name="Trujillo M.E."/>
        </authorList>
    </citation>
    <scope>NUCLEOTIDE SEQUENCE [LARGE SCALE GENOMIC DNA]</scope>
    <source>
        <strain evidence="3">Lupac 08</strain>
    </source>
</reference>
<gene>
    <name evidence="2" type="ORF">MILUP08_42130</name>
</gene>
<sequence>MVSPETLGLSAELAAGLRAWSDWKDQHSEYGGGRVATDEQHRARSEQGRTLSRQLAEETAAEGPVRCATPTGARGRVGGLDLGHFPFLTNGKCPRSATD</sequence>